<evidence type="ECO:0000313" key="2">
    <source>
        <dbReference type="EMBL" id="GJN04419.1"/>
    </source>
</evidence>
<dbReference type="EMBL" id="BQKI01000011">
    <property type="protein sequence ID" value="GJN04419.1"/>
    <property type="molecule type" value="Genomic_DNA"/>
</dbReference>
<feature type="region of interest" description="Disordered" evidence="1">
    <location>
        <begin position="43"/>
        <end position="95"/>
    </location>
</feature>
<reference evidence="2" key="1">
    <citation type="journal article" date="2018" name="DNA Res.">
        <title>Multiple hybrid de novo genome assembly of finger millet, an orphan allotetraploid crop.</title>
        <authorList>
            <person name="Hatakeyama M."/>
            <person name="Aluri S."/>
            <person name="Balachadran M.T."/>
            <person name="Sivarajan S.R."/>
            <person name="Patrignani A."/>
            <person name="Gruter S."/>
            <person name="Poveda L."/>
            <person name="Shimizu-Inatsugi R."/>
            <person name="Baeten J."/>
            <person name="Francoijs K.J."/>
            <person name="Nataraja K.N."/>
            <person name="Reddy Y.A.N."/>
            <person name="Phadnis S."/>
            <person name="Ravikumar R.L."/>
            <person name="Schlapbach R."/>
            <person name="Sreeman S.M."/>
            <person name="Shimizu K.K."/>
        </authorList>
    </citation>
    <scope>NUCLEOTIDE SEQUENCE</scope>
</reference>
<dbReference type="Proteomes" id="UP001054889">
    <property type="component" value="Unassembled WGS sequence"/>
</dbReference>
<keyword evidence="3" id="KW-1185">Reference proteome</keyword>
<reference evidence="2" key="2">
    <citation type="submission" date="2021-12" db="EMBL/GenBank/DDBJ databases">
        <title>Resequencing data analysis of finger millet.</title>
        <authorList>
            <person name="Hatakeyama M."/>
            <person name="Aluri S."/>
            <person name="Balachadran M.T."/>
            <person name="Sivarajan S.R."/>
            <person name="Poveda L."/>
            <person name="Shimizu-Inatsugi R."/>
            <person name="Schlapbach R."/>
            <person name="Sreeman S.M."/>
            <person name="Shimizu K.K."/>
        </authorList>
    </citation>
    <scope>NUCLEOTIDE SEQUENCE</scope>
</reference>
<protein>
    <submittedName>
        <fullName evidence="2">Uncharacterized protein</fullName>
    </submittedName>
</protein>
<dbReference type="AlphaFoldDB" id="A0AAV5D1C4"/>
<feature type="compositionally biased region" description="Basic and acidic residues" evidence="1">
    <location>
        <begin position="43"/>
        <end position="59"/>
    </location>
</feature>
<evidence type="ECO:0000313" key="3">
    <source>
        <dbReference type="Proteomes" id="UP001054889"/>
    </source>
</evidence>
<comment type="caution">
    <text evidence="2">The sequence shown here is derived from an EMBL/GenBank/DDBJ whole genome shotgun (WGS) entry which is preliminary data.</text>
</comment>
<proteinExistence type="predicted"/>
<evidence type="ECO:0000256" key="1">
    <source>
        <dbReference type="SAM" id="MobiDB-lite"/>
    </source>
</evidence>
<accession>A0AAV5D1C4</accession>
<feature type="compositionally biased region" description="Gly residues" evidence="1">
    <location>
        <begin position="66"/>
        <end position="83"/>
    </location>
</feature>
<gene>
    <name evidence="2" type="primary">ga21966</name>
    <name evidence="2" type="ORF">PR202_ga21966</name>
</gene>
<organism evidence="2 3">
    <name type="scientific">Eleusine coracana subsp. coracana</name>
    <dbReference type="NCBI Taxonomy" id="191504"/>
    <lineage>
        <taxon>Eukaryota</taxon>
        <taxon>Viridiplantae</taxon>
        <taxon>Streptophyta</taxon>
        <taxon>Embryophyta</taxon>
        <taxon>Tracheophyta</taxon>
        <taxon>Spermatophyta</taxon>
        <taxon>Magnoliopsida</taxon>
        <taxon>Liliopsida</taxon>
        <taxon>Poales</taxon>
        <taxon>Poaceae</taxon>
        <taxon>PACMAD clade</taxon>
        <taxon>Chloridoideae</taxon>
        <taxon>Cynodonteae</taxon>
        <taxon>Eleusininae</taxon>
        <taxon>Eleusine</taxon>
    </lineage>
</organism>
<name>A0AAV5D1C4_ELECO</name>
<sequence>MGVPLPPELGRIARLLELRLAISACSDAGELEYDATELGELWRDAGRGGAGEGRRGHAGEKRRRGGAPGGGRGGPARGEGPADGGDRRGCTRSGR</sequence>